<evidence type="ECO:0000313" key="3">
    <source>
        <dbReference type="WBParaSite" id="jg21276"/>
    </source>
</evidence>
<reference evidence="3" key="1">
    <citation type="submission" date="2022-11" db="UniProtKB">
        <authorList>
            <consortium name="WormBaseParasite"/>
        </authorList>
    </citation>
    <scope>IDENTIFICATION</scope>
</reference>
<sequence length="229" mass="26189">MEVTPVTTQVRTPVSTIQPEFLPQISPGQVSAISEENASLIARANKNPVEHPEIVEDSQDSSPEQRLDKTQASKSEVSRSVKNPDSTAYKLHVGEIQSVEENQKVVECQYRGYVQNRQSSNNTRPIRGNFFGSYNRNQYQRDFRVLVKTPVIRHFSWRIECDTPVKIQLRVRSRDVLKDPDIVKNPVKRPEEVTPRTGPDISECSFENQLQHDPKCLNVQLKVDLEPIQ</sequence>
<evidence type="ECO:0000313" key="2">
    <source>
        <dbReference type="Proteomes" id="UP000887574"/>
    </source>
</evidence>
<proteinExistence type="predicted"/>
<organism evidence="2 3">
    <name type="scientific">Ditylenchus dipsaci</name>
    <dbReference type="NCBI Taxonomy" id="166011"/>
    <lineage>
        <taxon>Eukaryota</taxon>
        <taxon>Metazoa</taxon>
        <taxon>Ecdysozoa</taxon>
        <taxon>Nematoda</taxon>
        <taxon>Chromadorea</taxon>
        <taxon>Rhabditida</taxon>
        <taxon>Tylenchina</taxon>
        <taxon>Tylenchomorpha</taxon>
        <taxon>Sphaerularioidea</taxon>
        <taxon>Anguinidae</taxon>
        <taxon>Anguininae</taxon>
        <taxon>Ditylenchus</taxon>
    </lineage>
</organism>
<dbReference type="WBParaSite" id="jg21276">
    <property type="protein sequence ID" value="jg21276"/>
    <property type="gene ID" value="jg21276"/>
</dbReference>
<protein>
    <submittedName>
        <fullName evidence="3">Uncharacterized protein</fullName>
    </submittedName>
</protein>
<evidence type="ECO:0000256" key="1">
    <source>
        <dbReference type="SAM" id="MobiDB-lite"/>
    </source>
</evidence>
<name>A0A915DMX7_9BILA</name>
<feature type="region of interest" description="Disordered" evidence="1">
    <location>
        <begin position="45"/>
        <end position="86"/>
    </location>
</feature>
<feature type="compositionally biased region" description="Basic and acidic residues" evidence="1">
    <location>
        <begin position="63"/>
        <end position="79"/>
    </location>
</feature>
<keyword evidence="2" id="KW-1185">Reference proteome</keyword>
<dbReference type="Proteomes" id="UP000887574">
    <property type="component" value="Unplaced"/>
</dbReference>
<dbReference type="AlphaFoldDB" id="A0A915DMX7"/>
<accession>A0A915DMX7</accession>